<comment type="similarity">
    <text evidence="1">Belongs to the 14-3-3 family.</text>
</comment>
<dbReference type="InterPro" id="IPR036815">
    <property type="entry name" value="14-3-3_dom_sf"/>
</dbReference>
<dbReference type="AlphaFoldDB" id="A0A1J4MIS8"/>
<evidence type="ECO:0000313" key="3">
    <source>
        <dbReference type="EMBL" id="OII74120.1"/>
    </source>
</evidence>
<dbReference type="GeneID" id="39979712"/>
<dbReference type="Gene3D" id="1.20.190.20">
    <property type="entry name" value="14-3-3 domain"/>
    <property type="match status" value="1"/>
</dbReference>
<dbReference type="EMBL" id="LRBP01000013">
    <property type="protein sequence ID" value="OII74120.1"/>
    <property type="molecule type" value="Genomic_DNA"/>
</dbReference>
<dbReference type="SUPFAM" id="SSF48445">
    <property type="entry name" value="14-3-3 protein"/>
    <property type="match status" value="1"/>
</dbReference>
<dbReference type="InterPro" id="IPR023410">
    <property type="entry name" value="14-3-3_domain"/>
</dbReference>
<dbReference type="Pfam" id="PF00244">
    <property type="entry name" value="14-3-3"/>
    <property type="match status" value="1"/>
</dbReference>
<evidence type="ECO:0000256" key="1">
    <source>
        <dbReference type="ARBA" id="ARBA00006141"/>
    </source>
</evidence>
<name>A0A1J4MIS8_9CRYT</name>
<dbReference type="OrthoDB" id="342398at2759"/>
<feature type="domain" description="14-3-3" evidence="2">
    <location>
        <begin position="12"/>
        <end position="228"/>
    </location>
</feature>
<gene>
    <name evidence="3" type="ORF">cubi_02922</name>
</gene>
<evidence type="ECO:0000313" key="4">
    <source>
        <dbReference type="Proteomes" id="UP000186176"/>
    </source>
</evidence>
<sequence length="228" mass="26694">MDERLLQKYKVKVFEWGKCFDKMLEALKSLIYLSEFENFEFDEEEKQLLALCIKNKISDYRNMISLILEEQTKQLNSNADLAKICNEYIISLRKNIKTFLQSVDETADHLIAISFAGKFFKGKIKSDISRYKLEFGLCSLRDSKKIHEEVYALFCKHPDKIGSLSLRLIKDFASILAEKYGEKELAVHMLNLAKEIHQIQVNEQGNTQKRAQIEVDLQEIKDCIKKWK</sequence>
<dbReference type="RefSeq" id="XP_028875340.1">
    <property type="nucleotide sequence ID" value="XM_029019933.1"/>
</dbReference>
<reference evidence="3 4" key="1">
    <citation type="submission" date="2016-10" db="EMBL/GenBank/DDBJ databases">
        <title>Reductive evolution of mitochondrial metabolism and differential evolution of invasion-related proteins in Cryptosporidium.</title>
        <authorList>
            <person name="Liu S."/>
            <person name="Roellig D.M."/>
            <person name="Guo Y."/>
            <person name="Li N."/>
            <person name="Frace M.A."/>
            <person name="Tang K."/>
            <person name="Zhang L."/>
            <person name="Feng Y."/>
            <person name="Xiao L."/>
        </authorList>
    </citation>
    <scope>NUCLEOTIDE SEQUENCE [LARGE SCALE GENOMIC DNA]</scope>
    <source>
        <strain evidence="3">39726</strain>
    </source>
</reference>
<organism evidence="3 4">
    <name type="scientific">Cryptosporidium ubiquitum</name>
    <dbReference type="NCBI Taxonomy" id="857276"/>
    <lineage>
        <taxon>Eukaryota</taxon>
        <taxon>Sar</taxon>
        <taxon>Alveolata</taxon>
        <taxon>Apicomplexa</taxon>
        <taxon>Conoidasida</taxon>
        <taxon>Coccidia</taxon>
        <taxon>Eucoccidiorida</taxon>
        <taxon>Eimeriorina</taxon>
        <taxon>Cryptosporidiidae</taxon>
        <taxon>Cryptosporidium</taxon>
    </lineage>
</organism>
<dbReference type="VEuPathDB" id="CryptoDB:cubi_02922"/>
<evidence type="ECO:0000259" key="2">
    <source>
        <dbReference type="Pfam" id="PF00244"/>
    </source>
</evidence>
<comment type="caution">
    <text evidence="3">The sequence shown here is derived from an EMBL/GenBank/DDBJ whole genome shotgun (WGS) entry which is preliminary data.</text>
</comment>
<dbReference type="Proteomes" id="UP000186176">
    <property type="component" value="Unassembled WGS sequence"/>
</dbReference>
<proteinExistence type="inferred from homology"/>
<protein>
    <recommendedName>
        <fullName evidence="2">14-3-3 domain-containing protein</fullName>
    </recommendedName>
</protein>
<keyword evidence="4" id="KW-1185">Reference proteome</keyword>
<accession>A0A1J4MIS8</accession>